<evidence type="ECO:0000256" key="4">
    <source>
        <dbReference type="ARBA" id="ARBA00023172"/>
    </source>
</evidence>
<dbReference type="InterPro" id="IPR002104">
    <property type="entry name" value="Integrase_catalytic"/>
</dbReference>
<proteinExistence type="inferred from homology"/>
<name>A0A4R8UHX8_9MICO</name>
<accession>A0A4R8UHX8</accession>
<organism evidence="8 9">
    <name type="scientific">Cryobacterium tagatosivorans</name>
    <dbReference type="NCBI Taxonomy" id="1259199"/>
    <lineage>
        <taxon>Bacteria</taxon>
        <taxon>Bacillati</taxon>
        <taxon>Actinomycetota</taxon>
        <taxon>Actinomycetes</taxon>
        <taxon>Micrococcales</taxon>
        <taxon>Microbacteriaceae</taxon>
        <taxon>Cryobacterium</taxon>
    </lineage>
</organism>
<dbReference type="SUPFAM" id="SSF56349">
    <property type="entry name" value="DNA breaking-rejoining enzymes"/>
    <property type="match status" value="1"/>
</dbReference>
<dbReference type="GO" id="GO:0015074">
    <property type="term" value="P:DNA integration"/>
    <property type="evidence" value="ECO:0007669"/>
    <property type="project" value="UniProtKB-KW"/>
</dbReference>
<dbReference type="PANTHER" id="PTHR30349:SF41">
    <property type="entry name" value="INTEGRASE_RECOMBINASE PROTEIN MJ0367-RELATED"/>
    <property type="match status" value="1"/>
</dbReference>
<protein>
    <submittedName>
        <fullName evidence="8">Integrase</fullName>
    </submittedName>
</protein>
<comment type="similarity">
    <text evidence="1">Belongs to the 'phage' integrase family.</text>
</comment>
<evidence type="ECO:0000259" key="6">
    <source>
        <dbReference type="PROSITE" id="PS51898"/>
    </source>
</evidence>
<feature type="domain" description="Tyr recombinase" evidence="6">
    <location>
        <begin position="165"/>
        <end position="343"/>
    </location>
</feature>
<keyword evidence="9" id="KW-1185">Reference proteome</keyword>
<dbReference type="Gene3D" id="1.10.443.10">
    <property type="entry name" value="Intergrase catalytic core"/>
    <property type="match status" value="1"/>
</dbReference>
<evidence type="ECO:0000256" key="5">
    <source>
        <dbReference type="PROSITE-ProRule" id="PRU01248"/>
    </source>
</evidence>
<reference evidence="8 9" key="1">
    <citation type="submission" date="2019-03" db="EMBL/GenBank/DDBJ databases">
        <title>Genomics of glacier-inhabiting Cryobacterium strains.</title>
        <authorList>
            <person name="Liu Q."/>
            <person name="Xin Y.-H."/>
        </authorList>
    </citation>
    <scope>NUCLEOTIDE SEQUENCE [LARGE SCALE GENOMIC DNA]</scope>
    <source>
        <strain evidence="8 9">Sr47</strain>
    </source>
</reference>
<comment type="caution">
    <text evidence="8">The sequence shown here is derived from an EMBL/GenBank/DDBJ whole genome shotgun (WGS) entry which is preliminary data.</text>
</comment>
<dbReference type="GO" id="GO:0006310">
    <property type="term" value="P:DNA recombination"/>
    <property type="evidence" value="ECO:0007669"/>
    <property type="project" value="UniProtKB-KW"/>
</dbReference>
<evidence type="ECO:0000256" key="1">
    <source>
        <dbReference type="ARBA" id="ARBA00008857"/>
    </source>
</evidence>
<evidence type="ECO:0000256" key="3">
    <source>
        <dbReference type="ARBA" id="ARBA00023125"/>
    </source>
</evidence>
<dbReference type="Gene3D" id="1.10.150.130">
    <property type="match status" value="1"/>
</dbReference>
<keyword evidence="3 5" id="KW-0238">DNA-binding</keyword>
<keyword evidence="2" id="KW-0229">DNA integration</keyword>
<dbReference type="RefSeq" id="WP_134487987.1">
    <property type="nucleotide sequence ID" value="NZ_SOEZ01000014.1"/>
</dbReference>
<sequence>MTVSARKLEGAFRIVGDWGDAASANAFLGHLDARAFSPSTVRSYAFDIVNFARFLLARGSTLVEVSPMMVFEWIDWQGVHSHGTSDRVEEASGAVRTAAASTANRRVAAVRALFEYLVMAGACPSNPVPSPRRRSSPGASTRCLLGHLGAGRSRGGGRLVRQPQLLPESLPVSDVDRFLRSLDTHRDRAIVLVMLLGGLRAAEVRGLQLSDVDLGRCRLRVVGKGSKEGHIPVDGAFFTEVAAYLRHERPTGVNSSECFLVLRGPTTGQPLTEAGLRGVFRRHREASGATRVRPHRLRHTYGTELASAGIDLLALRELMGHVSPDTTARYVHLSIEHLAAEYGAARATLAANAR</sequence>
<dbReference type="Pfam" id="PF02899">
    <property type="entry name" value="Phage_int_SAM_1"/>
    <property type="match status" value="1"/>
</dbReference>
<dbReference type="PROSITE" id="PS51900">
    <property type="entry name" value="CB"/>
    <property type="match status" value="1"/>
</dbReference>
<dbReference type="CDD" id="cd00397">
    <property type="entry name" value="DNA_BRE_C"/>
    <property type="match status" value="1"/>
</dbReference>
<evidence type="ECO:0000259" key="7">
    <source>
        <dbReference type="PROSITE" id="PS51900"/>
    </source>
</evidence>
<dbReference type="InterPro" id="IPR013762">
    <property type="entry name" value="Integrase-like_cat_sf"/>
</dbReference>
<evidence type="ECO:0000313" key="8">
    <source>
        <dbReference type="EMBL" id="TFB55177.1"/>
    </source>
</evidence>
<keyword evidence="4" id="KW-0233">DNA recombination</keyword>
<evidence type="ECO:0000256" key="2">
    <source>
        <dbReference type="ARBA" id="ARBA00022908"/>
    </source>
</evidence>
<evidence type="ECO:0000313" key="9">
    <source>
        <dbReference type="Proteomes" id="UP000297866"/>
    </source>
</evidence>
<dbReference type="Proteomes" id="UP000297866">
    <property type="component" value="Unassembled WGS sequence"/>
</dbReference>
<dbReference type="InterPro" id="IPR004107">
    <property type="entry name" value="Integrase_SAM-like_N"/>
</dbReference>
<gene>
    <name evidence="8" type="ORF">E3O23_02830</name>
</gene>
<dbReference type="PANTHER" id="PTHR30349">
    <property type="entry name" value="PHAGE INTEGRASE-RELATED"/>
    <property type="match status" value="1"/>
</dbReference>
<dbReference type="InterPro" id="IPR011010">
    <property type="entry name" value="DNA_brk_join_enz"/>
</dbReference>
<dbReference type="OrthoDB" id="1822491at2"/>
<dbReference type="GO" id="GO:0003677">
    <property type="term" value="F:DNA binding"/>
    <property type="evidence" value="ECO:0007669"/>
    <property type="project" value="UniProtKB-UniRule"/>
</dbReference>
<dbReference type="AlphaFoldDB" id="A0A4R8UHX8"/>
<dbReference type="InterPro" id="IPR010998">
    <property type="entry name" value="Integrase_recombinase_N"/>
</dbReference>
<dbReference type="PROSITE" id="PS51898">
    <property type="entry name" value="TYR_RECOMBINASE"/>
    <property type="match status" value="1"/>
</dbReference>
<dbReference type="Pfam" id="PF00589">
    <property type="entry name" value="Phage_integrase"/>
    <property type="match status" value="1"/>
</dbReference>
<feature type="domain" description="Core-binding (CB)" evidence="7">
    <location>
        <begin position="18"/>
        <end position="118"/>
    </location>
</feature>
<dbReference type="InterPro" id="IPR044068">
    <property type="entry name" value="CB"/>
</dbReference>
<dbReference type="InterPro" id="IPR050090">
    <property type="entry name" value="Tyrosine_recombinase_XerCD"/>
</dbReference>
<dbReference type="EMBL" id="SOEZ01000014">
    <property type="protein sequence ID" value="TFB55177.1"/>
    <property type="molecule type" value="Genomic_DNA"/>
</dbReference>